<feature type="region of interest" description="Disordered" evidence="8">
    <location>
        <begin position="1"/>
        <end position="30"/>
    </location>
</feature>
<comment type="caution">
    <text evidence="11">The sequence shown here is derived from an EMBL/GenBank/DDBJ whole genome shotgun (WGS) entry which is preliminary data.</text>
</comment>
<evidence type="ECO:0000313" key="11">
    <source>
        <dbReference type="EMBL" id="TDU90786.1"/>
    </source>
</evidence>
<keyword evidence="2" id="KW-1003">Cell membrane</keyword>
<dbReference type="PANTHER" id="PTHR33908:SF11">
    <property type="entry name" value="MEMBRANE PROTEIN"/>
    <property type="match status" value="1"/>
</dbReference>
<name>A0A4R7TGP9_9ACTN</name>
<evidence type="ECO:0000256" key="6">
    <source>
        <dbReference type="ARBA" id="ARBA00022989"/>
    </source>
</evidence>
<feature type="transmembrane region" description="Helical" evidence="9">
    <location>
        <begin position="220"/>
        <end position="238"/>
    </location>
</feature>
<protein>
    <submittedName>
        <fullName evidence="11">Dolichyl-phosphate-mannose-protein mannosyltransferase</fullName>
    </submittedName>
</protein>
<reference evidence="11 12" key="1">
    <citation type="submission" date="2019-03" db="EMBL/GenBank/DDBJ databases">
        <title>Genomic Encyclopedia of Type Strains, Phase III (KMG-III): the genomes of soil and plant-associated and newly described type strains.</title>
        <authorList>
            <person name="Whitman W."/>
        </authorList>
    </citation>
    <scope>NUCLEOTIDE SEQUENCE [LARGE SCALE GENOMIC DNA]</scope>
    <source>
        <strain evidence="11 12">VKM Ac-2575</strain>
    </source>
</reference>
<dbReference type="RefSeq" id="WP_166678653.1">
    <property type="nucleotide sequence ID" value="NZ_SOCE01000001.1"/>
</dbReference>
<feature type="transmembrane region" description="Helical" evidence="9">
    <location>
        <begin position="341"/>
        <end position="362"/>
    </location>
</feature>
<dbReference type="EMBL" id="SOCE01000001">
    <property type="protein sequence ID" value="TDU90786.1"/>
    <property type="molecule type" value="Genomic_DNA"/>
</dbReference>
<dbReference type="PANTHER" id="PTHR33908">
    <property type="entry name" value="MANNOSYLTRANSFERASE YKCB-RELATED"/>
    <property type="match status" value="1"/>
</dbReference>
<dbReference type="InterPro" id="IPR050297">
    <property type="entry name" value="LipidA_mod_glycosyltrf_83"/>
</dbReference>
<gene>
    <name evidence="11" type="ORF">EV138_4381</name>
</gene>
<evidence type="ECO:0000256" key="2">
    <source>
        <dbReference type="ARBA" id="ARBA00022475"/>
    </source>
</evidence>
<dbReference type="GO" id="GO:0005886">
    <property type="term" value="C:plasma membrane"/>
    <property type="evidence" value="ECO:0007669"/>
    <property type="project" value="UniProtKB-SubCell"/>
</dbReference>
<dbReference type="Proteomes" id="UP000295151">
    <property type="component" value="Unassembled WGS sequence"/>
</dbReference>
<evidence type="ECO:0000256" key="1">
    <source>
        <dbReference type="ARBA" id="ARBA00004651"/>
    </source>
</evidence>
<evidence type="ECO:0000256" key="3">
    <source>
        <dbReference type="ARBA" id="ARBA00022676"/>
    </source>
</evidence>
<dbReference type="Pfam" id="PF13231">
    <property type="entry name" value="PMT_2"/>
    <property type="match status" value="1"/>
</dbReference>
<sequence length="516" mass="55919">MSSPANTFEATAFGKKEATGPDKVPAPVRREPSRNRPLLALLGSLATVLTLVSNRYGYYHDELYFLVSGKHPAWGYPDQPPLTPLLARLGDALAPGEVWALRVPATICTVLTVLFVALLVRELGGSLRAELIAAGAFSCSTMVLITGHVLGTSTTDLTFVAALSWLLCRLIRTGNDRLWLIIGLVLGVGLLNKMTLALWVFAVLVALVLVGPRRIMYSRWFVVAALVSLALWTPYLLWQARHDWPQLTMASVLREQAAQGGSLGLLPYQVVVGPLLLPLCVAGGVWLWRSFRVFAVTFIVFAALLMITGGKATYLASAYPAVFAGAGIAADRWLHSRQRAITLYGVLALSLLIAAPLGLPLLPERTAVAYGKALTVDQARSQIGWPELADSVARAMNQLSPAERSRAVVYTYSYGQAAALERFGPARGLPRAYSGHNGFANWGPPPDSADIAVVVDGFRRTGPSDIPEWTWQACQTLTQAGVVEAPAATRERGKPIWICQLRDPWSTVWPHLTRLG</sequence>
<dbReference type="InterPro" id="IPR038731">
    <property type="entry name" value="RgtA/B/C-like"/>
</dbReference>
<feature type="transmembrane region" description="Helical" evidence="9">
    <location>
        <begin position="179"/>
        <end position="208"/>
    </location>
</feature>
<keyword evidence="4 11" id="KW-0808">Transferase</keyword>
<accession>A0A4R7TGP9</accession>
<dbReference type="AlphaFoldDB" id="A0A4R7TGP9"/>
<dbReference type="GO" id="GO:0016763">
    <property type="term" value="F:pentosyltransferase activity"/>
    <property type="evidence" value="ECO:0007669"/>
    <property type="project" value="TreeGrafter"/>
</dbReference>
<feature type="transmembrane region" description="Helical" evidence="9">
    <location>
        <begin position="99"/>
        <end position="119"/>
    </location>
</feature>
<evidence type="ECO:0000256" key="9">
    <source>
        <dbReference type="SAM" id="Phobius"/>
    </source>
</evidence>
<keyword evidence="5 9" id="KW-0812">Transmembrane</keyword>
<evidence type="ECO:0000259" key="10">
    <source>
        <dbReference type="Pfam" id="PF13231"/>
    </source>
</evidence>
<keyword evidence="12" id="KW-1185">Reference proteome</keyword>
<evidence type="ECO:0000256" key="5">
    <source>
        <dbReference type="ARBA" id="ARBA00022692"/>
    </source>
</evidence>
<keyword evidence="7 9" id="KW-0472">Membrane</keyword>
<feature type="transmembrane region" description="Helical" evidence="9">
    <location>
        <begin position="293"/>
        <end position="310"/>
    </location>
</feature>
<keyword evidence="6 9" id="KW-1133">Transmembrane helix</keyword>
<keyword evidence="3 11" id="KW-0328">Glycosyltransferase</keyword>
<dbReference type="GO" id="GO:0009103">
    <property type="term" value="P:lipopolysaccharide biosynthetic process"/>
    <property type="evidence" value="ECO:0007669"/>
    <property type="project" value="UniProtKB-ARBA"/>
</dbReference>
<feature type="domain" description="Glycosyltransferase RgtA/B/C/D-like" evidence="10">
    <location>
        <begin position="78"/>
        <end position="238"/>
    </location>
</feature>
<evidence type="ECO:0000256" key="8">
    <source>
        <dbReference type="SAM" id="MobiDB-lite"/>
    </source>
</evidence>
<evidence type="ECO:0000313" key="12">
    <source>
        <dbReference type="Proteomes" id="UP000295151"/>
    </source>
</evidence>
<feature type="transmembrane region" description="Helical" evidence="9">
    <location>
        <begin position="268"/>
        <end position="288"/>
    </location>
</feature>
<proteinExistence type="predicted"/>
<organism evidence="11 12">
    <name type="scientific">Kribbella voronezhensis</name>
    <dbReference type="NCBI Taxonomy" id="2512212"/>
    <lineage>
        <taxon>Bacteria</taxon>
        <taxon>Bacillati</taxon>
        <taxon>Actinomycetota</taxon>
        <taxon>Actinomycetes</taxon>
        <taxon>Propionibacteriales</taxon>
        <taxon>Kribbellaceae</taxon>
        <taxon>Kribbella</taxon>
    </lineage>
</organism>
<evidence type="ECO:0000256" key="4">
    <source>
        <dbReference type="ARBA" id="ARBA00022679"/>
    </source>
</evidence>
<feature type="transmembrane region" description="Helical" evidence="9">
    <location>
        <begin position="131"/>
        <end position="150"/>
    </location>
</feature>
<comment type="subcellular location">
    <subcellularLocation>
        <location evidence="1">Cell membrane</location>
        <topology evidence="1">Multi-pass membrane protein</topology>
    </subcellularLocation>
</comment>
<evidence type="ECO:0000256" key="7">
    <source>
        <dbReference type="ARBA" id="ARBA00023136"/>
    </source>
</evidence>
<feature type="transmembrane region" description="Helical" evidence="9">
    <location>
        <begin position="38"/>
        <end position="58"/>
    </location>
</feature>